<comment type="subcellular location">
    <subcellularLocation>
        <location evidence="2">Cytoplasm</location>
    </subcellularLocation>
    <subcellularLocation>
        <location evidence="1">Nucleus</location>
    </subcellularLocation>
</comment>
<feature type="region of interest" description="Disordered" evidence="9">
    <location>
        <begin position="1"/>
        <end position="45"/>
    </location>
</feature>
<dbReference type="Gene3D" id="2.130.10.10">
    <property type="entry name" value="YVTN repeat-like/Quinoprotein amine dehydrogenase"/>
    <property type="match status" value="3"/>
</dbReference>
<evidence type="ECO:0000256" key="3">
    <source>
        <dbReference type="ARBA" id="ARBA00022490"/>
    </source>
</evidence>
<dbReference type="InterPro" id="IPR020472">
    <property type="entry name" value="WD40_PAC1"/>
</dbReference>
<dbReference type="PANTHER" id="PTHR19855">
    <property type="entry name" value="WD40 REPEAT PROTEIN 12, 37"/>
    <property type="match status" value="1"/>
</dbReference>
<keyword evidence="5" id="KW-0677">Repeat</keyword>
<evidence type="ECO:0000256" key="8">
    <source>
        <dbReference type="PROSITE-ProRule" id="PRU00221"/>
    </source>
</evidence>
<feature type="repeat" description="WD" evidence="8">
    <location>
        <begin position="337"/>
        <end position="371"/>
    </location>
</feature>
<feature type="region of interest" description="Disordered" evidence="9">
    <location>
        <begin position="110"/>
        <end position="142"/>
    </location>
</feature>
<feature type="region of interest" description="Disordered" evidence="9">
    <location>
        <begin position="263"/>
        <end position="284"/>
    </location>
</feature>
<evidence type="ECO:0000256" key="6">
    <source>
        <dbReference type="ARBA" id="ARBA00023242"/>
    </source>
</evidence>
<evidence type="ECO:0000256" key="1">
    <source>
        <dbReference type="ARBA" id="ARBA00004123"/>
    </source>
</evidence>
<proteinExistence type="predicted"/>
<keyword evidence="4 8" id="KW-0853">WD repeat</keyword>
<organism evidence="10 11">
    <name type="scientific">Cotesia glomerata</name>
    <name type="common">Lepidopteran parasitic wasp</name>
    <name type="synonym">Apanteles glomeratus</name>
    <dbReference type="NCBI Taxonomy" id="32391"/>
    <lineage>
        <taxon>Eukaryota</taxon>
        <taxon>Metazoa</taxon>
        <taxon>Ecdysozoa</taxon>
        <taxon>Arthropoda</taxon>
        <taxon>Hexapoda</taxon>
        <taxon>Insecta</taxon>
        <taxon>Pterygota</taxon>
        <taxon>Neoptera</taxon>
        <taxon>Endopterygota</taxon>
        <taxon>Hymenoptera</taxon>
        <taxon>Apocrita</taxon>
        <taxon>Ichneumonoidea</taxon>
        <taxon>Braconidae</taxon>
        <taxon>Microgastrinae</taxon>
        <taxon>Cotesia</taxon>
    </lineage>
</organism>
<dbReference type="SMART" id="SM00320">
    <property type="entry name" value="WD40"/>
    <property type="match status" value="7"/>
</dbReference>
<dbReference type="InterPro" id="IPR015943">
    <property type="entry name" value="WD40/YVTN_repeat-like_dom_sf"/>
</dbReference>
<feature type="repeat" description="WD" evidence="8">
    <location>
        <begin position="380"/>
        <end position="414"/>
    </location>
</feature>
<keyword evidence="6" id="KW-0539">Nucleus</keyword>
<dbReference type="InterPro" id="IPR019775">
    <property type="entry name" value="WD40_repeat_CS"/>
</dbReference>
<keyword evidence="11" id="KW-1185">Reference proteome</keyword>
<reference evidence="10 11" key="1">
    <citation type="journal article" date="2021" name="J. Hered.">
        <title>A chromosome-level genome assembly of the parasitoid wasp, Cotesia glomerata (Hymenoptera: Braconidae).</title>
        <authorList>
            <person name="Pinto B.J."/>
            <person name="Weis J.J."/>
            <person name="Gamble T."/>
            <person name="Ode P.J."/>
            <person name="Paul R."/>
            <person name="Zaspel J.M."/>
        </authorList>
    </citation>
    <scope>NUCLEOTIDE SEQUENCE [LARGE SCALE GENOMIC DNA]</scope>
    <source>
        <strain evidence="10">CgM1</strain>
    </source>
</reference>
<dbReference type="EMBL" id="JAHXZJ010002249">
    <property type="protein sequence ID" value="KAH0544027.1"/>
    <property type="molecule type" value="Genomic_DNA"/>
</dbReference>
<protein>
    <recommendedName>
        <fullName evidence="7">WD repeat-containing protein 37</fullName>
    </recommendedName>
</protein>
<feature type="compositionally biased region" description="Polar residues" evidence="9">
    <location>
        <begin position="263"/>
        <end position="276"/>
    </location>
</feature>
<dbReference type="PROSITE" id="PS50294">
    <property type="entry name" value="WD_REPEATS_REGION"/>
    <property type="match status" value="3"/>
</dbReference>
<comment type="caution">
    <text evidence="10">The sequence shown here is derived from an EMBL/GenBank/DDBJ whole genome shotgun (WGS) entry which is preliminary data.</text>
</comment>
<dbReference type="PROSITE" id="PS50082">
    <property type="entry name" value="WD_REPEATS_2"/>
    <property type="match status" value="4"/>
</dbReference>
<evidence type="ECO:0000256" key="5">
    <source>
        <dbReference type="ARBA" id="ARBA00022737"/>
    </source>
</evidence>
<evidence type="ECO:0000256" key="9">
    <source>
        <dbReference type="SAM" id="MobiDB-lite"/>
    </source>
</evidence>
<dbReference type="CDD" id="cd00200">
    <property type="entry name" value="WD40"/>
    <property type="match status" value="1"/>
</dbReference>
<dbReference type="PANTHER" id="PTHR19855:SF12">
    <property type="entry name" value="WD REPEAT-CONTAINING PROTEIN 37"/>
    <property type="match status" value="1"/>
</dbReference>
<accession>A0AAV7I3G5</accession>
<dbReference type="Proteomes" id="UP000826195">
    <property type="component" value="Unassembled WGS sequence"/>
</dbReference>
<feature type="repeat" description="WD" evidence="8">
    <location>
        <begin position="217"/>
        <end position="249"/>
    </location>
</feature>
<evidence type="ECO:0000256" key="7">
    <source>
        <dbReference type="ARBA" id="ARBA00040954"/>
    </source>
</evidence>
<dbReference type="SUPFAM" id="SSF50978">
    <property type="entry name" value="WD40 repeat-like"/>
    <property type="match status" value="1"/>
</dbReference>
<evidence type="ECO:0000256" key="2">
    <source>
        <dbReference type="ARBA" id="ARBA00004496"/>
    </source>
</evidence>
<keyword evidence="3" id="KW-0963">Cytoplasm</keyword>
<dbReference type="PROSITE" id="PS00678">
    <property type="entry name" value="WD_REPEATS_1"/>
    <property type="match status" value="1"/>
</dbReference>
<dbReference type="Pfam" id="PF00400">
    <property type="entry name" value="WD40"/>
    <property type="match status" value="5"/>
</dbReference>
<feature type="repeat" description="WD" evidence="8">
    <location>
        <begin position="295"/>
        <end position="336"/>
    </location>
</feature>
<sequence length="508" mass="56330">MPGEPPTSTGTKSSSKVKRISIPRVQSSTDTELQSQLSQSGSTPLQPMAFHHLNFRTDFEDSSIPPAVHSRLFDLFQQIHKEFEMVYLENIGLQEKIDALNERLERECYGSGERSLPPGDFQDYSDYSKNPFKPKSTPSSAQKIKASHKLKAQTSKIVSSFKNPTMTCTMHRQYAGHKDGVWEISVGRPGQPIIATASADHTARVIAMDSGRCLLQYIGHSGSVNSIRFHPTIDLALTASGDCTAHIWQAAVNWDVAKRQSSSEDLSADRTPTNASCHGDDNEDLPTLRTPVRELLGHSGVVMAADWLPGADQLVTASWDRTANLYDTETGEVIHTLCGHDQELTYVSTHHAQRLCVTASRDSTFRLWDFREPIHSVSVFQGHTEAVTSAVFTREDKIVSGSDDRSVKVWELRNIRSPLATIRGDSAANRLAVSSNGVVAIPHDNRQIRLFDLSGQRLARLPRTSRRGHRRMVCAVAWAEEPGSICNLFSCGFDRLVLGWNVLPFKDV</sequence>
<dbReference type="GO" id="GO:0005634">
    <property type="term" value="C:nucleus"/>
    <property type="evidence" value="ECO:0007669"/>
    <property type="project" value="UniProtKB-SubCell"/>
</dbReference>
<evidence type="ECO:0000313" key="10">
    <source>
        <dbReference type="EMBL" id="KAH0544027.1"/>
    </source>
</evidence>
<dbReference type="GO" id="GO:0005737">
    <property type="term" value="C:cytoplasm"/>
    <property type="evidence" value="ECO:0007669"/>
    <property type="project" value="UniProtKB-SubCell"/>
</dbReference>
<gene>
    <name evidence="10" type="ORF">KQX54_001004</name>
</gene>
<name>A0AAV7I3G5_COTGL</name>
<dbReference type="AlphaFoldDB" id="A0AAV7I3G5"/>
<dbReference type="InterPro" id="IPR036322">
    <property type="entry name" value="WD40_repeat_dom_sf"/>
</dbReference>
<evidence type="ECO:0000256" key="4">
    <source>
        <dbReference type="ARBA" id="ARBA00022574"/>
    </source>
</evidence>
<evidence type="ECO:0000313" key="11">
    <source>
        <dbReference type="Proteomes" id="UP000826195"/>
    </source>
</evidence>
<feature type="compositionally biased region" description="Polar residues" evidence="9">
    <location>
        <begin position="24"/>
        <end position="45"/>
    </location>
</feature>
<dbReference type="PRINTS" id="PR00320">
    <property type="entry name" value="GPROTEINBRPT"/>
</dbReference>
<dbReference type="InterPro" id="IPR001680">
    <property type="entry name" value="WD40_rpt"/>
</dbReference>